<dbReference type="Gene3D" id="3.40.50.300">
    <property type="entry name" value="P-loop containing nucleotide triphosphate hydrolases"/>
    <property type="match status" value="1"/>
</dbReference>
<dbReference type="EMBL" id="JBJQND010000016">
    <property type="protein sequence ID" value="KAL3848545.1"/>
    <property type="molecule type" value="Genomic_DNA"/>
</dbReference>
<dbReference type="InterPro" id="IPR013783">
    <property type="entry name" value="Ig-like_fold"/>
</dbReference>
<reference evidence="2 3" key="1">
    <citation type="submission" date="2024-11" db="EMBL/GenBank/DDBJ databases">
        <title>Chromosome-level genome assembly of the freshwater bivalve Anodonta woodiana.</title>
        <authorList>
            <person name="Chen X."/>
        </authorList>
    </citation>
    <scope>NUCLEOTIDE SEQUENCE [LARGE SCALE GENOMIC DNA]</scope>
    <source>
        <strain evidence="2">MN2024</strain>
        <tissue evidence="2">Gills</tissue>
    </source>
</reference>
<proteinExistence type="predicted"/>
<dbReference type="Gene3D" id="2.60.40.10">
    <property type="entry name" value="Immunoglobulins"/>
    <property type="match status" value="1"/>
</dbReference>
<dbReference type="InterPro" id="IPR027417">
    <property type="entry name" value="P-loop_NTPase"/>
</dbReference>
<organism evidence="2 3">
    <name type="scientific">Sinanodonta woodiana</name>
    <name type="common">Chinese pond mussel</name>
    <name type="synonym">Anodonta woodiana</name>
    <dbReference type="NCBI Taxonomy" id="1069815"/>
    <lineage>
        <taxon>Eukaryota</taxon>
        <taxon>Metazoa</taxon>
        <taxon>Spiralia</taxon>
        <taxon>Lophotrochozoa</taxon>
        <taxon>Mollusca</taxon>
        <taxon>Bivalvia</taxon>
        <taxon>Autobranchia</taxon>
        <taxon>Heteroconchia</taxon>
        <taxon>Palaeoheterodonta</taxon>
        <taxon>Unionida</taxon>
        <taxon>Unionoidea</taxon>
        <taxon>Unionidae</taxon>
        <taxon>Unioninae</taxon>
        <taxon>Sinanodonta</taxon>
    </lineage>
</organism>
<protein>
    <submittedName>
        <fullName evidence="2">Uncharacterized protein</fullName>
    </submittedName>
</protein>
<keyword evidence="1" id="KW-0472">Membrane</keyword>
<comment type="caution">
    <text evidence="2">The sequence shown here is derived from an EMBL/GenBank/DDBJ whole genome shotgun (WGS) entry which is preliminary data.</text>
</comment>
<sequence length="530" mass="60068">MFLYCNIVHCTIQLTFAWKNVSRNIASCEHDDVQLTWEYDLNPGEYIKAKTWFTGANKTAKRIAYWKDTDGLKIEPAYTDRVTLAGSGKDSLILKRVTTSDDGMYTLIPSFPLSSEPDPRLALKLSIYVPPLQGKTCCTPQINATNDELHAFLEYEQGCGKPAPAVNWIVSGNKMVRNSTLILGDNDGGGTYKVCLTGPAVDTCFKGDKETLCATYTVPTKQPMRKCPQTTEQAIPLVAGLSVGGTIILVTVLLVLILKVNWIRIQTYRWRNKKWKAIRATLHFEDDHMLLQSLIPNEEVMKEIANCMYVIFKSSRELALEEINTTHVALENSEIIYIDNDTDSGYGGNLMKDRHINPSYAQSFYHKDKLLKLLVVQGELSVMKNTWCRKLVSTWCKAYECQYHQTPVQTNDENIQTMQSFPLLFFVSLRNAKKGQTLTNIIKQQSMIGNDTQNGDFDANLDLLMKNRPDKLIFIIHGVDEAEADVDILKEIVSQTINSLTILTCRDWGPLRSKCRIQEKDYRPMAYLTL</sequence>
<dbReference type="InterPro" id="IPR036179">
    <property type="entry name" value="Ig-like_dom_sf"/>
</dbReference>
<accession>A0ABD3UJS1</accession>
<keyword evidence="3" id="KW-1185">Reference proteome</keyword>
<keyword evidence="1" id="KW-0812">Transmembrane</keyword>
<dbReference type="AlphaFoldDB" id="A0ABD3UJS1"/>
<gene>
    <name evidence="2" type="ORF">ACJMK2_019396</name>
</gene>
<dbReference type="SUPFAM" id="SSF48726">
    <property type="entry name" value="Immunoglobulin"/>
    <property type="match status" value="1"/>
</dbReference>
<evidence type="ECO:0000313" key="2">
    <source>
        <dbReference type="EMBL" id="KAL3848545.1"/>
    </source>
</evidence>
<dbReference type="Proteomes" id="UP001634394">
    <property type="component" value="Unassembled WGS sequence"/>
</dbReference>
<keyword evidence="1" id="KW-1133">Transmembrane helix</keyword>
<evidence type="ECO:0000313" key="3">
    <source>
        <dbReference type="Proteomes" id="UP001634394"/>
    </source>
</evidence>
<name>A0ABD3UJS1_SINWO</name>
<feature type="transmembrane region" description="Helical" evidence="1">
    <location>
        <begin position="234"/>
        <end position="258"/>
    </location>
</feature>
<evidence type="ECO:0000256" key="1">
    <source>
        <dbReference type="SAM" id="Phobius"/>
    </source>
</evidence>